<feature type="domain" description="F-box" evidence="1">
    <location>
        <begin position="312"/>
        <end position="358"/>
    </location>
</feature>
<dbReference type="SUPFAM" id="SSF52047">
    <property type="entry name" value="RNI-like"/>
    <property type="match status" value="3"/>
</dbReference>
<evidence type="ECO:0000313" key="3">
    <source>
        <dbReference type="Proteomes" id="UP000325081"/>
    </source>
</evidence>
<dbReference type="InterPro" id="IPR053781">
    <property type="entry name" value="F-box_AtFBL13-like"/>
</dbReference>
<dbReference type="PANTHER" id="PTHR31900:SF34">
    <property type="entry name" value="EMB|CAB62440.1-RELATED"/>
    <property type="match status" value="1"/>
</dbReference>
<dbReference type="SMART" id="SM00256">
    <property type="entry name" value="FBOX"/>
    <property type="match status" value="4"/>
</dbReference>
<dbReference type="PROSITE" id="PS50181">
    <property type="entry name" value="FBOX"/>
    <property type="match status" value="1"/>
</dbReference>
<dbReference type="OrthoDB" id="612216at2759"/>
<comment type="caution">
    <text evidence="2">The sequence shown here is derived from an EMBL/GenBank/DDBJ whole genome shotgun (WGS) entry which is preliminary data.</text>
</comment>
<reference evidence="3" key="1">
    <citation type="journal article" date="2019" name="Curr. Biol.">
        <title>Genome Sequence of Striga asiatica Provides Insight into the Evolution of Plant Parasitism.</title>
        <authorList>
            <person name="Yoshida S."/>
            <person name="Kim S."/>
            <person name="Wafula E.K."/>
            <person name="Tanskanen J."/>
            <person name="Kim Y.M."/>
            <person name="Honaas L."/>
            <person name="Yang Z."/>
            <person name="Spallek T."/>
            <person name="Conn C.E."/>
            <person name="Ichihashi Y."/>
            <person name="Cheong K."/>
            <person name="Cui S."/>
            <person name="Der J.P."/>
            <person name="Gundlach H."/>
            <person name="Jiao Y."/>
            <person name="Hori C."/>
            <person name="Ishida J.K."/>
            <person name="Kasahara H."/>
            <person name="Kiba T."/>
            <person name="Kim M.S."/>
            <person name="Koo N."/>
            <person name="Laohavisit A."/>
            <person name="Lee Y.H."/>
            <person name="Lumba S."/>
            <person name="McCourt P."/>
            <person name="Mortimer J.C."/>
            <person name="Mutuku J.M."/>
            <person name="Nomura T."/>
            <person name="Sasaki-Sekimoto Y."/>
            <person name="Seto Y."/>
            <person name="Wang Y."/>
            <person name="Wakatake T."/>
            <person name="Sakakibara H."/>
            <person name="Demura T."/>
            <person name="Yamaguchi S."/>
            <person name="Yoneyama K."/>
            <person name="Manabe R.I."/>
            <person name="Nelson D.C."/>
            <person name="Schulman A.H."/>
            <person name="Timko M.P."/>
            <person name="dePamphilis C.W."/>
            <person name="Choi D."/>
            <person name="Shirasu K."/>
        </authorList>
    </citation>
    <scope>NUCLEOTIDE SEQUENCE [LARGE SCALE GENOMIC DNA]</scope>
    <source>
        <strain evidence="3">cv. UVA1</strain>
    </source>
</reference>
<dbReference type="Proteomes" id="UP000325081">
    <property type="component" value="Unassembled WGS sequence"/>
</dbReference>
<dbReference type="Pfam" id="PF24758">
    <property type="entry name" value="LRR_At5g56370"/>
    <property type="match status" value="4"/>
</dbReference>
<dbReference type="InterPro" id="IPR036047">
    <property type="entry name" value="F-box-like_dom_sf"/>
</dbReference>
<accession>A0A5A7RC40</accession>
<dbReference type="InterPro" id="IPR055411">
    <property type="entry name" value="LRR_FXL15/At3g58940/PEG3-like"/>
</dbReference>
<proteinExistence type="predicted"/>
<evidence type="ECO:0000259" key="1">
    <source>
        <dbReference type="PROSITE" id="PS50181"/>
    </source>
</evidence>
<keyword evidence="3" id="KW-1185">Reference proteome</keyword>
<dbReference type="PANTHER" id="PTHR31900">
    <property type="entry name" value="F-BOX/RNI SUPERFAMILY PROTEIN-RELATED"/>
    <property type="match status" value="1"/>
</dbReference>
<dbReference type="EMBL" id="BKCP01010848">
    <property type="protein sequence ID" value="GER53884.1"/>
    <property type="molecule type" value="Genomic_DNA"/>
</dbReference>
<feature type="non-terminal residue" evidence="2">
    <location>
        <position position="1440"/>
    </location>
</feature>
<gene>
    <name evidence="2" type="ORF">STAS_31446</name>
</gene>
<dbReference type="InterPro" id="IPR050232">
    <property type="entry name" value="FBL13/AtMIF1-like"/>
</dbReference>
<dbReference type="InterPro" id="IPR001810">
    <property type="entry name" value="F-box_dom"/>
</dbReference>
<sequence length="1440" mass="166395">MSRKRSKLPIDRLSSLPDGVICHVLSFLPTQLSVSTCVLAKRWRFLWAHVPVWYFHGDMYSSDVIHRVMLRHKAKTIHTLRITSIEDEINEYKLETWVTTAMERNIRNLRICFGYGSIALLHQALFTCKTMVDMRLDNAEVFSSTGDICLPSLKKLHLSEVEFEDDEALPHLLSGCPLLQELILDYAVREGNILGCINISSLTIKRLELSFQICSMFVPKDMNYKILIDAPAVRCLRVGKCYLGCTTIPLRWTYNVMCGGGDKNDHSNLVEFSNHLRQIRCLKISCHHYLKSDRIFMERTSKMIGKSRNLSIDRLSRLPDEVICHILSFLPTKLSLSTCVLAKRWRFLWAHVPVWDFKGNFDGVEFVEDETPNPDVIHRVILWHKAKTVRTLRLRHIDCNKYQLETWISTAIGRKIQNLYLDFVYTKIVKLHRPLFNCKTVVDMKLGNCRGFSSTGDICLPSLKKLHLHYVEYEDDDALPHLLSSCPLLQELILDCPDEETDTNFLNVSSSTIKMLEVNFGVDVSFYANTPALRCLRMVDCDWNFSAIPIEMFSLVEVYIRFDHCEDFHIDNNDSSNVLEGFNRLRNIRCLKISSCRYLKSGSAHRSRVTVARLGTGRCSSVQGFVTKNPACVKSDRILMERTSKLSGKSRKISIDRLSGLPDEVICHILSFLSTKLSVSTTQHVFSRKDGAHVPVWDFKGKFDGVEFVEDETPNPDVIYRVILWHKAKTMRTLRLRHINCNEYQLETWISTAIEHVPVWDFEGDPFRSKTPNSDFFYRVTLLHKPRRLHTLRLKNLQVNEYQLETWISTAIEHKIRNFNLDFVYPSIALLHQTLFNYEAVVGMRLANCKGFSSTGDICLPSLKKLHLSKVGYEDDKALPHLLSGCPVLQELILDCLDTENDMRFFNISSSTIKVLEVNRLIIFMEHPFWILANAPALRCLRLVDCDIDRITIPMDMASLVEVAIRFKYPRVFNIYDIDSSIVVQCFNRLRNISCLRISSRKYLTRTSKRSGKSRKLSIDRLSRLPDDVICHILSFLPTKLSVSTCVLAKRWSFLWAHVPVWDFEAEFFGDETQNPDVIYRVILWHKAKTMHTLGLCRIDCNEYQLQTWISTAIRRKIRNIYLDFVYTETVKLHRPLFNCKTVVDMRLGNCKGFSSTGDICLPSLKKLHLSRVEYEDDKALPHFLSGCPLLQELILDCEDVENCLRFFNISSSTIKMLEVNIVTDCQRVPDIRFFTNAPALRCLRMVVCDLDCITFSKAVASLVEVDICFTDCYDWRWSVDYSDNLSVVEFFNLLRKIRILRISSRKDLKMALWLNSEQLISPVRPNIRTSSATVNISLPALKTLEINLRHYLPRYPCLQDFINAGDFYSNVDFLAEAWIFFEVAFYSNVCSSSNSEAVKYLNCLCKVECLNVSSFKHEEMPIFLLKSGEGLRGLEYPRH</sequence>
<name>A0A5A7RC40_STRAF</name>
<evidence type="ECO:0000313" key="2">
    <source>
        <dbReference type="EMBL" id="GER53884.1"/>
    </source>
</evidence>
<dbReference type="InterPro" id="IPR032675">
    <property type="entry name" value="LRR_dom_sf"/>
</dbReference>
<dbReference type="Pfam" id="PF00646">
    <property type="entry name" value="F-box"/>
    <property type="match status" value="3"/>
</dbReference>
<protein>
    <submittedName>
        <fullName evidence="2">F-box/RNI-like/FBD-like domains-containing protein</fullName>
    </submittedName>
</protein>
<dbReference type="SUPFAM" id="SSF81383">
    <property type="entry name" value="F-box domain"/>
    <property type="match status" value="3"/>
</dbReference>
<dbReference type="Gene3D" id="3.80.10.10">
    <property type="entry name" value="Ribonuclease Inhibitor"/>
    <property type="match status" value="4"/>
</dbReference>
<dbReference type="SUPFAM" id="SSF52058">
    <property type="entry name" value="L domain-like"/>
    <property type="match status" value="1"/>
</dbReference>
<dbReference type="CDD" id="cd22160">
    <property type="entry name" value="F-box_AtFBL13-like"/>
    <property type="match status" value="3"/>
</dbReference>
<organism evidence="2 3">
    <name type="scientific">Striga asiatica</name>
    <name type="common">Asiatic witchweed</name>
    <name type="synonym">Buchnera asiatica</name>
    <dbReference type="NCBI Taxonomy" id="4170"/>
    <lineage>
        <taxon>Eukaryota</taxon>
        <taxon>Viridiplantae</taxon>
        <taxon>Streptophyta</taxon>
        <taxon>Embryophyta</taxon>
        <taxon>Tracheophyta</taxon>
        <taxon>Spermatophyta</taxon>
        <taxon>Magnoliopsida</taxon>
        <taxon>eudicotyledons</taxon>
        <taxon>Gunneridae</taxon>
        <taxon>Pentapetalae</taxon>
        <taxon>asterids</taxon>
        <taxon>lamiids</taxon>
        <taxon>Lamiales</taxon>
        <taxon>Orobanchaceae</taxon>
        <taxon>Buchnereae</taxon>
        <taxon>Striga</taxon>
    </lineage>
</organism>
<dbReference type="Gene3D" id="1.20.1280.50">
    <property type="match status" value="1"/>
</dbReference>